<dbReference type="EMBL" id="JAODAN010000002">
    <property type="protein sequence ID" value="KAK1926524.1"/>
    <property type="molecule type" value="Genomic_DNA"/>
</dbReference>
<gene>
    <name evidence="2" type="ORF">DB88DRAFT_170091</name>
</gene>
<keyword evidence="3" id="KW-1185">Reference proteome</keyword>
<dbReference type="AlphaFoldDB" id="A0AAD9FUN3"/>
<reference evidence="2" key="1">
    <citation type="submission" date="2023-02" db="EMBL/GenBank/DDBJ databases">
        <title>Identification and recombinant expression of a fungal hydrolase from Papiliotrema laurentii that hydrolyzes apple cutin and clears colloidal polyester polyurethane.</title>
        <authorList>
            <consortium name="DOE Joint Genome Institute"/>
            <person name="Roman V.A."/>
            <person name="Bojanowski C."/>
            <person name="Crable B.R."/>
            <person name="Wagner D.N."/>
            <person name="Hung C.S."/>
            <person name="Nadeau L.J."/>
            <person name="Schratz L."/>
            <person name="Haridas S."/>
            <person name="Pangilinan J."/>
            <person name="Lipzen A."/>
            <person name="Na H."/>
            <person name="Yan M."/>
            <person name="Ng V."/>
            <person name="Grigoriev I.V."/>
            <person name="Spatafora J.W."/>
            <person name="Barlow D."/>
            <person name="Biffinger J."/>
            <person name="Kelley-Loughnane N."/>
            <person name="Varaljay V.A."/>
            <person name="Crookes-Goodson W.J."/>
        </authorList>
    </citation>
    <scope>NUCLEOTIDE SEQUENCE</scope>
    <source>
        <strain evidence="2">5307AH</strain>
    </source>
</reference>
<organism evidence="2 3">
    <name type="scientific">Papiliotrema laurentii</name>
    <name type="common">Cryptococcus laurentii</name>
    <dbReference type="NCBI Taxonomy" id="5418"/>
    <lineage>
        <taxon>Eukaryota</taxon>
        <taxon>Fungi</taxon>
        <taxon>Dikarya</taxon>
        <taxon>Basidiomycota</taxon>
        <taxon>Agaricomycotina</taxon>
        <taxon>Tremellomycetes</taxon>
        <taxon>Tremellales</taxon>
        <taxon>Rhynchogastremaceae</taxon>
        <taxon>Papiliotrema</taxon>
    </lineage>
</organism>
<dbReference type="GO" id="GO:0003677">
    <property type="term" value="F:DNA binding"/>
    <property type="evidence" value="ECO:0007669"/>
    <property type="project" value="TreeGrafter"/>
</dbReference>
<comment type="caution">
    <text evidence="2">The sequence shown here is derived from an EMBL/GenBank/DDBJ whole genome shotgun (WGS) entry which is preliminary data.</text>
</comment>
<accession>A0AAD9FUN3</accession>
<feature type="compositionally biased region" description="Low complexity" evidence="1">
    <location>
        <begin position="100"/>
        <end position="121"/>
    </location>
</feature>
<dbReference type="InterPro" id="IPR018608">
    <property type="entry name" value="Gti1/Pac2"/>
</dbReference>
<dbReference type="PANTHER" id="PTHR28027:SF2">
    <property type="entry name" value="TRANSCRIPTIONAL REGULATOR MIT1"/>
    <property type="match status" value="1"/>
</dbReference>
<feature type="region of interest" description="Disordered" evidence="1">
    <location>
        <begin position="90"/>
        <end position="154"/>
    </location>
</feature>
<feature type="region of interest" description="Disordered" evidence="1">
    <location>
        <begin position="246"/>
        <end position="279"/>
    </location>
</feature>
<protein>
    <submittedName>
        <fullName evidence="2">Gti1/Pac2 family-domain-containing protein</fullName>
    </submittedName>
</protein>
<feature type="region of interest" description="Disordered" evidence="1">
    <location>
        <begin position="467"/>
        <end position="554"/>
    </location>
</feature>
<sequence length="554" mass="59441">MAAATPPNLDPPFRGYIETTFDALLVFEAARRGMIPRVTRRLIERERGMVQSGAVFVFDEHESGIKRWTDGLVWSPSRILGNFLVYRETDKRPNNPPTPMSTSGAASSSPQQSSPSSLPQGMAPPQQYDTGVNPILGHGALPRPRSGSDGGGIDRQRERQLVGSLTNSYKFKENGLVKKTMSVTVNGFAQHMISYYSVEDVLNGKLRSPSTIPELAALEISPEYLHKQNFRFPPMIEIGQDGIPRYRGEPEEPTSPTSPMNGMSIHSFPPPEYDAYGQPIPPHSVMRVDQSSTLRARTATVPMPIPVPPQGSHPYMTTGPSSATSAYFDHSQISTPPPIVRQNSNSSMHSASGAIRPGSSSRRYDPYHPSSPRMSGGQHHGRRQSQPLAPVASGVGEYYAPSPTADVKPHPLSPNPAHATDAYNYQPPATAPSAFADFGSYQHPPPPVPPATGYAPQYATWHPAASVSGRFQTQQPRDYTAAPPSSSGSSGGSVAHPLSGHSAAHPASNGVGEHGSWNGNMVNPAQHPGTWDGTYAVQDSGSEWRGHASGTSVG</sequence>
<name>A0AAD9FUN3_PAPLA</name>
<dbReference type="PANTHER" id="PTHR28027">
    <property type="entry name" value="TRANSCRIPTIONAL REGULATOR MIT1"/>
    <property type="match status" value="1"/>
</dbReference>
<feature type="region of interest" description="Disordered" evidence="1">
    <location>
        <begin position="301"/>
        <end position="455"/>
    </location>
</feature>
<evidence type="ECO:0000313" key="2">
    <source>
        <dbReference type="EMBL" id="KAK1926524.1"/>
    </source>
</evidence>
<dbReference type="Proteomes" id="UP001182556">
    <property type="component" value="Unassembled WGS sequence"/>
</dbReference>
<dbReference type="Pfam" id="PF09729">
    <property type="entry name" value="Gti1_Pac2"/>
    <property type="match status" value="1"/>
</dbReference>
<proteinExistence type="predicted"/>
<evidence type="ECO:0000256" key="1">
    <source>
        <dbReference type="SAM" id="MobiDB-lite"/>
    </source>
</evidence>
<feature type="compositionally biased region" description="Polar residues" evidence="1">
    <location>
        <begin position="341"/>
        <end position="350"/>
    </location>
</feature>
<evidence type="ECO:0000313" key="3">
    <source>
        <dbReference type="Proteomes" id="UP001182556"/>
    </source>
</evidence>